<evidence type="ECO:0000313" key="8">
    <source>
        <dbReference type="Proteomes" id="UP000249061"/>
    </source>
</evidence>
<dbReference type="PANTHER" id="PTHR43734:SF1">
    <property type="entry name" value="PHYTOENE DESATURASE"/>
    <property type="match status" value="1"/>
</dbReference>
<feature type="domain" description="Amine oxidase" evidence="6">
    <location>
        <begin position="11"/>
        <end position="472"/>
    </location>
</feature>
<dbReference type="InterPro" id="IPR036188">
    <property type="entry name" value="FAD/NAD-bd_sf"/>
</dbReference>
<dbReference type="Pfam" id="PF01593">
    <property type="entry name" value="Amino_oxidase"/>
    <property type="match status" value="1"/>
</dbReference>
<dbReference type="EMBL" id="QFQP01000027">
    <property type="protein sequence ID" value="PZR08042.1"/>
    <property type="molecule type" value="Genomic_DNA"/>
</dbReference>
<dbReference type="InterPro" id="IPR014105">
    <property type="entry name" value="Carotenoid/retinoid_OxRdtase"/>
</dbReference>
<dbReference type="NCBIfam" id="TIGR02734">
    <property type="entry name" value="crtI_fam"/>
    <property type="match status" value="1"/>
</dbReference>
<dbReference type="GO" id="GO:0016117">
    <property type="term" value="P:carotenoid biosynthetic process"/>
    <property type="evidence" value="ECO:0007669"/>
    <property type="project" value="UniProtKB-KW"/>
</dbReference>
<keyword evidence="4 5" id="KW-0560">Oxidoreductase</keyword>
<evidence type="ECO:0000259" key="6">
    <source>
        <dbReference type="Pfam" id="PF01593"/>
    </source>
</evidence>
<name>A0A2W5SZ04_9BACT</name>
<dbReference type="PRINTS" id="PR00419">
    <property type="entry name" value="ADXRDTASE"/>
</dbReference>
<comment type="pathway">
    <text evidence="1 5">Carotenoid biosynthesis.</text>
</comment>
<dbReference type="InterPro" id="IPR002937">
    <property type="entry name" value="Amino_oxidase"/>
</dbReference>
<dbReference type="AlphaFoldDB" id="A0A2W5SZ04"/>
<dbReference type="Proteomes" id="UP000249061">
    <property type="component" value="Unassembled WGS sequence"/>
</dbReference>
<evidence type="ECO:0000256" key="2">
    <source>
        <dbReference type="ARBA" id="ARBA00006046"/>
    </source>
</evidence>
<evidence type="ECO:0000256" key="3">
    <source>
        <dbReference type="ARBA" id="ARBA00022746"/>
    </source>
</evidence>
<protein>
    <submittedName>
        <fullName evidence="7">Phytoene desaturase</fullName>
    </submittedName>
</protein>
<proteinExistence type="inferred from homology"/>
<dbReference type="GO" id="GO:0016491">
    <property type="term" value="F:oxidoreductase activity"/>
    <property type="evidence" value="ECO:0007669"/>
    <property type="project" value="UniProtKB-KW"/>
</dbReference>
<evidence type="ECO:0000313" key="7">
    <source>
        <dbReference type="EMBL" id="PZR08042.1"/>
    </source>
</evidence>
<evidence type="ECO:0000256" key="1">
    <source>
        <dbReference type="ARBA" id="ARBA00004829"/>
    </source>
</evidence>
<comment type="caution">
    <text evidence="7">The sequence shown here is derived from an EMBL/GenBank/DDBJ whole genome shotgun (WGS) entry which is preliminary data.</text>
</comment>
<evidence type="ECO:0000256" key="5">
    <source>
        <dbReference type="RuleBase" id="RU362075"/>
    </source>
</evidence>
<accession>A0A2W5SZ04</accession>
<reference evidence="7 8" key="1">
    <citation type="submission" date="2017-08" db="EMBL/GenBank/DDBJ databases">
        <title>Infants hospitalized years apart are colonized by the same room-sourced microbial strains.</title>
        <authorList>
            <person name="Brooks B."/>
            <person name="Olm M.R."/>
            <person name="Firek B.A."/>
            <person name="Baker R."/>
            <person name="Thomas B.C."/>
            <person name="Morowitz M.J."/>
            <person name="Banfield J.F."/>
        </authorList>
    </citation>
    <scope>NUCLEOTIDE SEQUENCE [LARGE SCALE GENOMIC DNA]</scope>
    <source>
        <strain evidence="7">S2_003_000_R2_14</strain>
    </source>
</reference>
<gene>
    <name evidence="7" type="ORF">DI536_25740</name>
</gene>
<organism evidence="7 8">
    <name type="scientific">Archangium gephyra</name>
    <dbReference type="NCBI Taxonomy" id="48"/>
    <lineage>
        <taxon>Bacteria</taxon>
        <taxon>Pseudomonadati</taxon>
        <taxon>Myxococcota</taxon>
        <taxon>Myxococcia</taxon>
        <taxon>Myxococcales</taxon>
        <taxon>Cystobacterineae</taxon>
        <taxon>Archangiaceae</taxon>
        <taxon>Archangium</taxon>
    </lineage>
</organism>
<dbReference type="SUPFAM" id="SSF51905">
    <property type="entry name" value="FAD/NAD(P)-binding domain"/>
    <property type="match status" value="1"/>
</dbReference>
<sequence>MRVAIIGAGPGGLASAINLAGMGHDVTVIEKEAVPGGRMRGITFGDYTCDTGPTILQLPQVLEKVFTRAGKRLEDYVTLKALEPNTRLHFWDGSQLDTSRDQVRMRASLAKLNPELPKAWDRWLENSRRKYPIAYEKFICTNAESLGYYAPWRLLETLPFKPWQTLYTHLDSYFHDDRVTYAMSYPSKYLGLHPTTCSSVFSVIPYLEVEYGVWHVMGGFRSLSKGMARCASDLGAKFKYSSPVKRVIIEHGAAKGVELSTGERLSFDAVVINADLPYAATQLVDPSVREGTQLSDKNLERANYSCSTFMMYLGLDKRFDELPHHLIYLSEAVRRTDKAALEDRAADVDDPPFYVCNPTPTDKSGVPDGHSSLYVLVPTPNTARDVNWEDVKAKLVERIPQWLEKVGFKDVAAHIKDSRVFTAETWRDDFNVFRGAVFNLSHDWLQLGPLRPKVKSKDTEGLYWVGGGTHPGSGLLTIFESANIVGDYFAREAGQDGLSQWPFTPREQLREA</sequence>
<comment type="similarity">
    <text evidence="2 5">Belongs to the carotenoid/retinoid oxidoreductase family.</text>
</comment>
<dbReference type="PANTHER" id="PTHR43734">
    <property type="entry name" value="PHYTOENE DESATURASE"/>
    <property type="match status" value="1"/>
</dbReference>
<dbReference type="Gene3D" id="3.50.50.60">
    <property type="entry name" value="FAD/NAD(P)-binding domain"/>
    <property type="match status" value="2"/>
</dbReference>
<keyword evidence="3 5" id="KW-0125">Carotenoid biosynthesis</keyword>
<evidence type="ECO:0000256" key="4">
    <source>
        <dbReference type="ARBA" id="ARBA00023002"/>
    </source>
</evidence>